<evidence type="ECO:0008006" key="3">
    <source>
        <dbReference type="Google" id="ProtNLM"/>
    </source>
</evidence>
<dbReference type="RefSeq" id="WP_063557291.1">
    <property type="nucleotide sequence ID" value="NZ_LITT01000065.1"/>
</dbReference>
<comment type="caution">
    <text evidence="1">The sequence shown here is derived from an EMBL/GenBank/DDBJ whole genome shotgun (WGS) entry which is preliminary data.</text>
</comment>
<dbReference type="OrthoDB" id="9790372at2"/>
<proteinExistence type="predicted"/>
<gene>
    <name evidence="1" type="ORF">WY13_04089</name>
</gene>
<dbReference type="PANTHER" id="PTHR34374:SF1">
    <property type="entry name" value="LARGE RIBOSOMAL RNA SUBUNIT ACCUMULATION PROTEIN YCED HOMOLOG 1, CHLOROPLASTIC"/>
    <property type="match status" value="1"/>
</dbReference>
<dbReference type="InterPro" id="IPR003772">
    <property type="entry name" value="YceD"/>
</dbReference>
<organism evidence="1 2">
    <name type="scientific">Clostridium ljungdahlii</name>
    <dbReference type="NCBI Taxonomy" id="1538"/>
    <lineage>
        <taxon>Bacteria</taxon>
        <taxon>Bacillati</taxon>
        <taxon>Bacillota</taxon>
        <taxon>Clostridia</taxon>
        <taxon>Eubacteriales</taxon>
        <taxon>Clostridiaceae</taxon>
        <taxon>Clostridium</taxon>
    </lineage>
</organism>
<dbReference type="EMBL" id="LITT01000065">
    <property type="protein sequence ID" value="OAA82741.1"/>
    <property type="molecule type" value="Genomic_DNA"/>
</dbReference>
<dbReference type="PANTHER" id="PTHR34374">
    <property type="entry name" value="LARGE RIBOSOMAL RNA SUBUNIT ACCUMULATION PROTEIN YCED HOMOLOG 1, CHLOROPLASTIC"/>
    <property type="match status" value="1"/>
</dbReference>
<accession>A0A168L6S6</accession>
<sequence>MKLNVSDLLSEEVVTKDINVAVEEKGFYDGSEYIKLLEPLKFSGTLSKEGDILLLKGRINTLLELTCSRCLGKFSYAVNVAITERFTNNNKENKDDEAIFIDSNIIDITEIIENNIILILPIKRLCSENCKGLCQQCGTNLNNSKCQCKSDDIDPRLAKLKDMFFTD</sequence>
<dbReference type="Proteomes" id="UP000077407">
    <property type="component" value="Unassembled WGS sequence"/>
</dbReference>
<evidence type="ECO:0000313" key="1">
    <source>
        <dbReference type="EMBL" id="OAA82741.1"/>
    </source>
</evidence>
<dbReference type="AlphaFoldDB" id="A0A168L6S6"/>
<protein>
    <recommendedName>
        <fullName evidence="3">DUF177 domain-containing protein</fullName>
    </recommendedName>
</protein>
<dbReference type="PATRIC" id="fig|1538.10.peg.4167"/>
<dbReference type="Pfam" id="PF02620">
    <property type="entry name" value="YceD"/>
    <property type="match status" value="1"/>
</dbReference>
<name>A0A168L6S6_9CLOT</name>
<reference evidence="1 2" key="1">
    <citation type="journal article" date="2015" name="Biotechnol. Bioeng.">
        <title>Genome sequence and phenotypic characterization of Caulobacter segnis.</title>
        <authorList>
            <person name="Patel S."/>
            <person name="Fletcher B."/>
            <person name="Scott D.C."/>
            <person name="Ely B."/>
        </authorList>
    </citation>
    <scope>NUCLEOTIDE SEQUENCE [LARGE SCALE GENOMIC DNA]</scope>
    <source>
        <strain evidence="1 2">ERI-2</strain>
    </source>
</reference>
<evidence type="ECO:0000313" key="2">
    <source>
        <dbReference type="Proteomes" id="UP000077407"/>
    </source>
</evidence>